<organism evidence="2 3">
    <name type="scientific">Rhizoctonia solani 123E</name>
    <dbReference type="NCBI Taxonomy" id="1423351"/>
    <lineage>
        <taxon>Eukaryota</taxon>
        <taxon>Fungi</taxon>
        <taxon>Dikarya</taxon>
        <taxon>Basidiomycota</taxon>
        <taxon>Agaricomycotina</taxon>
        <taxon>Agaricomycetes</taxon>
        <taxon>Cantharellales</taxon>
        <taxon>Ceratobasidiaceae</taxon>
        <taxon>Rhizoctonia</taxon>
    </lineage>
</organism>
<name>A0A074RQK1_9AGAM</name>
<evidence type="ECO:0000313" key="2">
    <source>
        <dbReference type="EMBL" id="KEP49321.1"/>
    </source>
</evidence>
<sequence length="230" mass="24917">MNMGALAQANNPVLEEHIGGALRALESLIKARAEAHNRGDQAQAALINDQIAPAMRRVGDAYPNEETRQHWYNQARTLENASPEEKENLLANIGLGLGLLIAAPLALAFGIVGGVVFTAGSIIYAVRNQGNEAQAVATEELIPLAIRRVGDAFVNEESRQYWYRQAEDPKNFNLEQSEHMVPRFGEHLVLEFAAPPVPAFTIVGDVMSAARSILHDAATALVNIGTSFQV</sequence>
<keyword evidence="1 2" id="KW-0812">Transmembrane</keyword>
<dbReference type="Proteomes" id="UP000027456">
    <property type="component" value="Unassembled WGS sequence"/>
</dbReference>
<proteinExistence type="predicted"/>
<keyword evidence="1" id="KW-0472">Membrane</keyword>
<evidence type="ECO:0000256" key="1">
    <source>
        <dbReference type="SAM" id="Phobius"/>
    </source>
</evidence>
<feature type="non-terminal residue" evidence="2">
    <location>
        <position position="230"/>
    </location>
</feature>
<comment type="caution">
    <text evidence="2">The sequence shown here is derived from an EMBL/GenBank/DDBJ whole genome shotgun (WGS) entry which is preliminary data.</text>
</comment>
<reference evidence="2 3" key="1">
    <citation type="submission" date="2013-12" db="EMBL/GenBank/DDBJ databases">
        <authorList>
            <person name="Cubeta M."/>
            <person name="Pakala S."/>
            <person name="Fedorova N."/>
            <person name="Thomas E."/>
            <person name="Dean R."/>
            <person name="Jabaji S."/>
            <person name="Neate S."/>
            <person name="Toda T."/>
            <person name="Tavantzis S."/>
            <person name="Vilgalys R."/>
            <person name="Bharathan N."/>
            <person name="Pakala S."/>
            <person name="Losada L.S."/>
            <person name="Zafar N."/>
            <person name="Nierman W."/>
        </authorList>
    </citation>
    <scope>NUCLEOTIDE SEQUENCE [LARGE SCALE GENOMIC DNA]</scope>
    <source>
        <strain evidence="2 3">123E</strain>
    </source>
</reference>
<protein>
    <submittedName>
        <fullName evidence="2">Putative transmembrane protein</fullName>
    </submittedName>
</protein>
<dbReference type="EMBL" id="AZST01000378">
    <property type="protein sequence ID" value="KEP49321.1"/>
    <property type="molecule type" value="Genomic_DNA"/>
</dbReference>
<evidence type="ECO:0000313" key="3">
    <source>
        <dbReference type="Proteomes" id="UP000027456"/>
    </source>
</evidence>
<keyword evidence="1" id="KW-1133">Transmembrane helix</keyword>
<accession>A0A074RQK1</accession>
<gene>
    <name evidence="2" type="ORF">V565_103060</name>
</gene>
<dbReference type="OrthoDB" id="3270770at2759"/>
<feature type="transmembrane region" description="Helical" evidence="1">
    <location>
        <begin position="93"/>
        <end position="126"/>
    </location>
</feature>
<keyword evidence="3" id="KW-1185">Reference proteome</keyword>
<dbReference type="HOGENOM" id="CLU_1207345_0_0_1"/>
<dbReference type="AlphaFoldDB" id="A0A074RQK1"/>